<protein>
    <submittedName>
        <fullName evidence="2">Uncharacterized protein</fullName>
    </submittedName>
</protein>
<dbReference type="Proteomes" id="UP001476247">
    <property type="component" value="Unassembled WGS sequence"/>
</dbReference>
<reference evidence="2 3" key="1">
    <citation type="submission" date="2024-04" db="EMBL/GenBank/DDBJ databases">
        <title>genome sequences of Mucor flavus KT1a and Helicostylum pulchrum KT1b strains isolation_sourced from the surface of a dry-aged beef.</title>
        <authorList>
            <person name="Toyotome T."/>
            <person name="Hosono M."/>
            <person name="Torimaru M."/>
            <person name="Fukuda K."/>
            <person name="Mikami N."/>
        </authorList>
    </citation>
    <scope>NUCLEOTIDE SEQUENCE [LARGE SCALE GENOMIC DNA]</scope>
    <source>
        <strain evidence="2 3">KT1b</strain>
    </source>
</reference>
<keyword evidence="1" id="KW-0812">Transmembrane</keyword>
<keyword evidence="3" id="KW-1185">Reference proteome</keyword>
<comment type="caution">
    <text evidence="2">The sequence shown here is derived from an EMBL/GenBank/DDBJ whole genome shotgun (WGS) entry which is preliminary data.</text>
</comment>
<keyword evidence="1" id="KW-0472">Membrane</keyword>
<dbReference type="EMBL" id="BAABUJ010000009">
    <property type="protein sequence ID" value="GAA5798092.1"/>
    <property type="molecule type" value="Genomic_DNA"/>
</dbReference>
<keyword evidence="1" id="KW-1133">Transmembrane helix</keyword>
<gene>
    <name evidence="2" type="ORF">HPULCUR_003492</name>
</gene>
<name>A0ABP9XTK0_9FUNG</name>
<proteinExistence type="predicted"/>
<evidence type="ECO:0000313" key="3">
    <source>
        <dbReference type="Proteomes" id="UP001476247"/>
    </source>
</evidence>
<evidence type="ECO:0000256" key="1">
    <source>
        <dbReference type="SAM" id="Phobius"/>
    </source>
</evidence>
<sequence length="234" mass="26160">MLSDRSWNTTKQSEYSQLEAKVTGHNNDKTALIAGLTTGIVVICMIITTFGLFVLYHHRHRTKKQQQQEEQMDFVMEPITPVTAAHLPPEQYDPFIIGAQALQIPHLDEPFTRRSVEVQPTFINQLPQTFERSSSVKITKYDNQPTRLKSIKPKLVRINTVLKKDEDGQTKKTCIKTTPDATTTTSNTSGTIDFYLCPPPPPTTTTATCSNNSSNSSLADGSITVFWEQQPSSS</sequence>
<accession>A0ABP9XTK0</accession>
<feature type="transmembrane region" description="Helical" evidence="1">
    <location>
        <begin position="31"/>
        <end position="56"/>
    </location>
</feature>
<organism evidence="2 3">
    <name type="scientific">Helicostylum pulchrum</name>
    <dbReference type="NCBI Taxonomy" id="562976"/>
    <lineage>
        <taxon>Eukaryota</taxon>
        <taxon>Fungi</taxon>
        <taxon>Fungi incertae sedis</taxon>
        <taxon>Mucoromycota</taxon>
        <taxon>Mucoromycotina</taxon>
        <taxon>Mucoromycetes</taxon>
        <taxon>Mucorales</taxon>
        <taxon>Mucorineae</taxon>
        <taxon>Mucoraceae</taxon>
        <taxon>Helicostylum</taxon>
    </lineage>
</organism>
<evidence type="ECO:0000313" key="2">
    <source>
        <dbReference type="EMBL" id="GAA5798092.1"/>
    </source>
</evidence>